<protein>
    <submittedName>
        <fullName evidence="4">Purine-binding protein</fullName>
    </submittedName>
</protein>
<evidence type="ECO:0000313" key="4">
    <source>
        <dbReference type="EMBL" id="MPM92434.1"/>
    </source>
</evidence>
<accession>A0A645DSH4</accession>
<organism evidence="4">
    <name type="scientific">bioreactor metagenome</name>
    <dbReference type="NCBI Taxonomy" id="1076179"/>
    <lineage>
        <taxon>unclassified sequences</taxon>
        <taxon>metagenomes</taxon>
        <taxon>ecological metagenomes</taxon>
    </lineage>
</organism>
<dbReference type="GO" id="GO:0005886">
    <property type="term" value="C:plasma membrane"/>
    <property type="evidence" value="ECO:0007669"/>
    <property type="project" value="InterPro"/>
</dbReference>
<dbReference type="EMBL" id="VSSQ01039369">
    <property type="protein sequence ID" value="MPM92434.1"/>
    <property type="molecule type" value="Genomic_DNA"/>
</dbReference>
<proteinExistence type="predicted"/>
<gene>
    <name evidence="4" type="ORF">SDC9_139569</name>
</gene>
<dbReference type="AlphaFoldDB" id="A0A645DSH4"/>
<reference evidence="4" key="1">
    <citation type="submission" date="2019-08" db="EMBL/GenBank/DDBJ databases">
        <authorList>
            <person name="Kucharzyk K."/>
            <person name="Murdoch R.W."/>
            <person name="Higgins S."/>
            <person name="Loffler F."/>
        </authorList>
    </citation>
    <scope>NUCLEOTIDE SEQUENCE</scope>
</reference>
<comment type="caution">
    <text evidence="4">The sequence shown here is derived from an EMBL/GenBank/DDBJ whole genome shotgun (WGS) entry which is preliminary data.</text>
</comment>
<sequence length="383" mass="41184">MNKRKLSVLICLILAVAMISSACASPANTTPSEPTPPQSTEPSGTNAKGIPASDIKAGFLYVGPIGDEGYSYAHDQGRLALEQTLGVKTVYLENVPENADCEKAIRDLIDQGCNVIYATSFGHMEWIANVAKEFPDVYFGHATGYMFGDNLSCYMGRIEEPRYLSGIAAGMKTKSGKIGYVAAMPIAEVVRGINAFTLGVRSVNPDATVQVLWTNSWYDPSMEKSAAIELINGGCDVIAQHCDSTGPQIAAQENGVFAVGYNAPTYEAAPQAYLTAPLFHWGAYYIHDVQNIIDGTRTAENYWEGMKSGIVDIDEISQNCAEGTKEAVDKAKADIENGTLTVFAGPIKDQSGEVKIKEGESMTDEQQASCDWFVEGVIGSIPK</sequence>
<dbReference type="InterPro" id="IPR052910">
    <property type="entry name" value="ABC-Purine-Binding"/>
</dbReference>
<evidence type="ECO:0000256" key="1">
    <source>
        <dbReference type="ARBA" id="ARBA00022729"/>
    </source>
</evidence>
<dbReference type="InterPro" id="IPR003760">
    <property type="entry name" value="PnrA-like"/>
</dbReference>
<dbReference type="Pfam" id="PF02608">
    <property type="entry name" value="Bmp"/>
    <property type="match status" value="1"/>
</dbReference>
<evidence type="ECO:0000256" key="2">
    <source>
        <dbReference type="SAM" id="MobiDB-lite"/>
    </source>
</evidence>
<dbReference type="PANTHER" id="PTHR43208:SF1">
    <property type="entry name" value="ABC TRANSPORTER SUBSTRATE-BINDING PROTEIN"/>
    <property type="match status" value="1"/>
</dbReference>
<dbReference type="PROSITE" id="PS51257">
    <property type="entry name" value="PROKAR_LIPOPROTEIN"/>
    <property type="match status" value="1"/>
</dbReference>
<keyword evidence="1" id="KW-0732">Signal</keyword>
<feature type="region of interest" description="Disordered" evidence="2">
    <location>
        <begin position="26"/>
        <end position="51"/>
    </location>
</feature>
<dbReference type="Gene3D" id="3.40.50.2300">
    <property type="match status" value="2"/>
</dbReference>
<evidence type="ECO:0000259" key="3">
    <source>
        <dbReference type="Pfam" id="PF02608"/>
    </source>
</evidence>
<dbReference type="PANTHER" id="PTHR43208">
    <property type="entry name" value="ABC TRANSPORTER SUBSTRATE-BINDING PROTEIN"/>
    <property type="match status" value="1"/>
</dbReference>
<feature type="domain" description="ABC transporter substrate-binding protein PnrA-like" evidence="3">
    <location>
        <begin position="56"/>
        <end position="334"/>
    </location>
</feature>
<name>A0A645DSH4_9ZZZZ</name>
<dbReference type="CDD" id="cd19963">
    <property type="entry name" value="PBP1_BMP-like"/>
    <property type="match status" value="1"/>
</dbReference>